<evidence type="ECO:0008006" key="3">
    <source>
        <dbReference type="Google" id="ProtNLM"/>
    </source>
</evidence>
<reference evidence="1" key="1">
    <citation type="journal article" date="2023" name="Plant J.">
        <title>Genome sequences and population genomics provide insights into the demographic history, inbreeding, and mutation load of two 'living fossil' tree species of Dipteronia.</title>
        <authorList>
            <person name="Feng Y."/>
            <person name="Comes H.P."/>
            <person name="Chen J."/>
            <person name="Zhu S."/>
            <person name="Lu R."/>
            <person name="Zhang X."/>
            <person name="Li P."/>
            <person name="Qiu J."/>
            <person name="Olsen K.M."/>
            <person name="Qiu Y."/>
        </authorList>
    </citation>
    <scope>NUCLEOTIDE SEQUENCE</scope>
    <source>
        <strain evidence="1">NBL</strain>
    </source>
</reference>
<keyword evidence="2" id="KW-1185">Reference proteome</keyword>
<dbReference type="EMBL" id="JANJYJ010000004">
    <property type="protein sequence ID" value="KAK3218038.1"/>
    <property type="molecule type" value="Genomic_DNA"/>
</dbReference>
<sequence length="139" mass="16077">MRDMREKHGVELLYTKAWMSTQHIRPTVYGKANESYQFLPSYFHILVESNPGIVTTIETDEQNQFLYAFLSSRQSLQGFQSVIRLVVAINTTNLKSDYGGVMFVAICKMVRTWSTHLLLVSRMARSMKCGIGFYFIYVK</sequence>
<evidence type="ECO:0000313" key="2">
    <source>
        <dbReference type="Proteomes" id="UP001281410"/>
    </source>
</evidence>
<gene>
    <name evidence="1" type="ORF">Dsin_012008</name>
</gene>
<name>A0AAE0AH72_9ROSI</name>
<dbReference type="Proteomes" id="UP001281410">
    <property type="component" value="Unassembled WGS sequence"/>
</dbReference>
<evidence type="ECO:0000313" key="1">
    <source>
        <dbReference type="EMBL" id="KAK3218038.1"/>
    </source>
</evidence>
<dbReference type="AlphaFoldDB" id="A0AAE0AH72"/>
<proteinExistence type="predicted"/>
<accession>A0AAE0AH72</accession>
<organism evidence="1 2">
    <name type="scientific">Dipteronia sinensis</name>
    <dbReference type="NCBI Taxonomy" id="43782"/>
    <lineage>
        <taxon>Eukaryota</taxon>
        <taxon>Viridiplantae</taxon>
        <taxon>Streptophyta</taxon>
        <taxon>Embryophyta</taxon>
        <taxon>Tracheophyta</taxon>
        <taxon>Spermatophyta</taxon>
        <taxon>Magnoliopsida</taxon>
        <taxon>eudicotyledons</taxon>
        <taxon>Gunneridae</taxon>
        <taxon>Pentapetalae</taxon>
        <taxon>rosids</taxon>
        <taxon>malvids</taxon>
        <taxon>Sapindales</taxon>
        <taxon>Sapindaceae</taxon>
        <taxon>Hippocastanoideae</taxon>
        <taxon>Acereae</taxon>
        <taxon>Dipteronia</taxon>
    </lineage>
</organism>
<protein>
    <recommendedName>
        <fullName evidence="3">MULE transposase domain-containing protein</fullName>
    </recommendedName>
</protein>
<comment type="caution">
    <text evidence="1">The sequence shown here is derived from an EMBL/GenBank/DDBJ whole genome shotgun (WGS) entry which is preliminary data.</text>
</comment>